<dbReference type="SUPFAM" id="SSF49354">
    <property type="entry name" value="PapD-like"/>
    <property type="match status" value="1"/>
</dbReference>
<dbReference type="AlphaFoldDB" id="A0A5S6QCA4"/>
<evidence type="ECO:0000259" key="2">
    <source>
        <dbReference type="Pfam" id="PF00635"/>
    </source>
</evidence>
<reference evidence="4" key="1">
    <citation type="submission" date="2019-12" db="UniProtKB">
        <authorList>
            <consortium name="WormBaseParasite"/>
        </authorList>
    </citation>
    <scope>IDENTIFICATION</scope>
</reference>
<protein>
    <submittedName>
        <fullName evidence="4">MSP domain-containing protein</fullName>
    </submittedName>
</protein>
<dbReference type="InterPro" id="IPR013783">
    <property type="entry name" value="Ig-like_fold"/>
</dbReference>
<dbReference type="WBParaSite" id="TMUE_1000004971.1">
    <property type="protein sequence ID" value="TMUE_1000004971.1"/>
    <property type="gene ID" value="WBGene00292736"/>
</dbReference>
<dbReference type="Gene3D" id="2.60.40.10">
    <property type="entry name" value="Immunoglobulins"/>
    <property type="match status" value="1"/>
</dbReference>
<feature type="compositionally biased region" description="Basic residues" evidence="1">
    <location>
        <begin position="244"/>
        <end position="258"/>
    </location>
</feature>
<evidence type="ECO:0000256" key="1">
    <source>
        <dbReference type="SAM" id="MobiDB-lite"/>
    </source>
</evidence>
<evidence type="ECO:0000313" key="4">
    <source>
        <dbReference type="WBParaSite" id="TMUE_1000004971.1"/>
    </source>
</evidence>
<organism evidence="3 4">
    <name type="scientific">Trichuris muris</name>
    <name type="common">Mouse whipworm</name>
    <dbReference type="NCBI Taxonomy" id="70415"/>
    <lineage>
        <taxon>Eukaryota</taxon>
        <taxon>Metazoa</taxon>
        <taxon>Ecdysozoa</taxon>
        <taxon>Nematoda</taxon>
        <taxon>Enoplea</taxon>
        <taxon>Dorylaimia</taxon>
        <taxon>Trichinellida</taxon>
        <taxon>Trichuridae</taxon>
        <taxon>Trichuris</taxon>
    </lineage>
</organism>
<feature type="domain" description="MSP" evidence="2">
    <location>
        <begin position="8"/>
        <end position="105"/>
    </location>
</feature>
<sequence>MGGNRPRITVSPTELWFTTCSDTKQTTALTISNEGDEMIALKAKTSDPNLCVDLPYFFIKGNDSVILQVSCWSPKKAAGHHTEYLSFMYALAFLNASDDPQIFWKNVVAWKEKTIDVHFKKTANEVPVVQSLKTGRESSAATPAQEGNVENSDMKAIRGSVPKLDETLGFNESPLVQQKADYVLPRKLSDLFRKLDAEEKARASKQTNKGGFFGYALWRRRRKGKCEPKLPATTRGKKESCHRTDRKLHTRSTVRKRDRAAPSNNTTSPSAADRSTGNWTKFFRWLFCRGSKTN</sequence>
<dbReference type="InterPro" id="IPR008962">
    <property type="entry name" value="PapD-like_sf"/>
</dbReference>
<dbReference type="Proteomes" id="UP000046395">
    <property type="component" value="Unassembled WGS sequence"/>
</dbReference>
<dbReference type="Pfam" id="PF00635">
    <property type="entry name" value="Motile_Sperm"/>
    <property type="match status" value="1"/>
</dbReference>
<evidence type="ECO:0000313" key="3">
    <source>
        <dbReference type="Proteomes" id="UP000046395"/>
    </source>
</evidence>
<keyword evidence="3" id="KW-1185">Reference proteome</keyword>
<feature type="compositionally biased region" description="Polar residues" evidence="1">
    <location>
        <begin position="262"/>
        <end position="275"/>
    </location>
</feature>
<feature type="region of interest" description="Disordered" evidence="1">
    <location>
        <begin position="226"/>
        <end position="275"/>
    </location>
</feature>
<dbReference type="InterPro" id="IPR000535">
    <property type="entry name" value="MSP_dom"/>
</dbReference>
<name>A0A5S6QCA4_TRIMR</name>
<proteinExistence type="predicted"/>
<accession>A0A5S6QCA4</accession>